<protein>
    <submittedName>
        <fullName evidence="1">Uncharacterized protein</fullName>
    </submittedName>
</protein>
<organism evidence="1 2">
    <name type="scientific">Pleurodeles waltl</name>
    <name type="common">Iberian ribbed newt</name>
    <dbReference type="NCBI Taxonomy" id="8319"/>
    <lineage>
        <taxon>Eukaryota</taxon>
        <taxon>Metazoa</taxon>
        <taxon>Chordata</taxon>
        <taxon>Craniata</taxon>
        <taxon>Vertebrata</taxon>
        <taxon>Euteleostomi</taxon>
        <taxon>Amphibia</taxon>
        <taxon>Batrachia</taxon>
        <taxon>Caudata</taxon>
        <taxon>Salamandroidea</taxon>
        <taxon>Salamandridae</taxon>
        <taxon>Pleurodelinae</taxon>
        <taxon>Pleurodeles</taxon>
    </lineage>
</organism>
<evidence type="ECO:0000313" key="1">
    <source>
        <dbReference type="EMBL" id="KAJ1194738.1"/>
    </source>
</evidence>
<comment type="caution">
    <text evidence="1">The sequence shown here is derived from an EMBL/GenBank/DDBJ whole genome shotgun (WGS) entry which is preliminary data.</text>
</comment>
<accession>A0AAV7V428</accession>
<reference evidence="1" key="1">
    <citation type="journal article" date="2022" name="bioRxiv">
        <title>Sequencing and chromosome-scale assembly of the giantPleurodeles waltlgenome.</title>
        <authorList>
            <person name="Brown T."/>
            <person name="Elewa A."/>
            <person name="Iarovenko S."/>
            <person name="Subramanian E."/>
            <person name="Araus A.J."/>
            <person name="Petzold A."/>
            <person name="Susuki M."/>
            <person name="Suzuki K.-i.T."/>
            <person name="Hayashi T."/>
            <person name="Toyoda A."/>
            <person name="Oliveira C."/>
            <person name="Osipova E."/>
            <person name="Leigh N.D."/>
            <person name="Simon A."/>
            <person name="Yun M.H."/>
        </authorList>
    </citation>
    <scope>NUCLEOTIDE SEQUENCE</scope>
    <source>
        <strain evidence="1">20211129_DDA</strain>
        <tissue evidence="1">Liver</tissue>
    </source>
</reference>
<dbReference type="Proteomes" id="UP001066276">
    <property type="component" value="Chromosome 2_2"/>
</dbReference>
<dbReference type="EMBL" id="JANPWB010000004">
    <property type="protein sequence ID" value="KAJ1194738.1"/>
    <property type="molecule type" value="Genomic_DNA"/>
</dbReference>
<keyword evidence="2" id="KW-1185">Reference proteome</keyword>
<dbReference type="AlphaFoldDB" id="A0AAV7V428"/>
<proteinExistence type="predicted"/>
<sequence>MPAESLPTQEARRLETFHAHLVFELAAISGKDDPNQAEAVNGSSKYALPKAYLPPSPRAQEAAERCEPQEMMAGSCRLYLRKPAACSQAGRCVPVWCEDIHALVAYVPTAWDRLMK</sequence>
<gene>
    <name evidence="1" type="ORF">NDU88_004024</name>
</gene>
<name>A0AAV7V428_PLEWA</name>
<evidence type="ECO:0000313" key="2">
    <source>
        <dbReference type="Proteomes" id="UP001066276"/>
    </source>
</evidence>